<dbReference type="Proteomes" id="UP000268014">
    <property type="component" value="Unassembled WGS sequence"/>
</dbReference>
<dbReference type="GO" id="GO:0007264">
    <property type="term" value="P:small GTPase-mediated signal transduction"/>
    <property type="evidence" value="ECO:0007669"/>
    <property type="project" value="InterPro"/>
</dbReference>
<evidence type="ECO:0000313" key="3">
    <source>
        <dbReference type="Proteomes" id="UP000268014"/>
    </source>
</evidence>
<dbReference type="Gene3D" id="1.20.58.90">
    <property type="match status" value="1"/>
</dbReference>
<gene>
    <name evidence="2" type="ORF">HPLM_LOCUS5278</name>
</gene>
<dbReference type="InterPro" id="IPR039767">
    <property type="entry name" value="RALBP1"/>
</dbReference>
<sequence>MPDPYVPPRSPAEVEGWLCEDKPMIEEELNKQNNLLALLHRQATAITDAGGDAKCLDSRLWGVQTAITVLKRRLKANIELLMTCVAHGPVDSFTVTAEPKITLKSDEFKMVTKAVAEPTPSSTSPSAGDLLCVEMFEEKQLMAVQSMLRQDIVDEKRRIAHLCWKLHLTNVDCPHGTSGSTTSPFSPSQKVKDEDSEEVWRERSELEEAARAALVAEIVRLRNDCANLRAKIEYNGQRQVPASTRF</sequence>
<dbReference type="PANTHER" id="PTHR12783">
    <property type="entry name" value="RALA BINDING PROTEIN 1 RALBP1"/>
    <property type="match status" value="1"/>
</dbReference>
<name>A0A158QKV0_HAEPC</name>
<dbReference type="PANTHER" id="PTHR12783:SF5">
    <property type="entry name" value="RALA-BINDING PROTEIN 1"/>
    <property type="match status" value="1"/>
</dbReference>
<proteinExistence type="predicted"/>
<feature type="region of interest" description="Disordered" evidence="1">
    <location>
        <begin position="175"/>
        <end position="195"/>
    </location>
</feature>
<feature type="compositionally biased region" description="Low complexity" evidence="1">
    <location>
        <begin position="176"/>
        <end position="188"/>
    </location>
</feature>
<evidence type="ECO:0000256" key="1">
    <source>
        <dbReference type="SAM" id="MobiDB-lite"/>
    </source>
</evidence>
<dbReference type="GO" id="GO:0031267">
    <property type="term" value="F:small GTPase binding"/>
    <property type="evidence" value="ECO:0007669"/>
    <property type="project" value="InterPro"/>
</dbReference>
<reference evidence="2 3" key="2">
    <citation type="submission" date="2018-11" db="EMBL/GenBank/DDBJ databases">
        <authorList>
            <consortium name="Pathogen Informatics"/>
        </authorList>
    </citation>
    <scope>NUCLEOTIDE SEQUENCE [LARGE SCALE GENOMIC DNA]</scope>
    <source>
        <strain evidence="2 3">MHpl1</strain>
    </source>
</reference>
<dbReference type="WBParaSite" id="HPLM_0000528601-mRNA-1">
    <property type="protein sequence ID" value="HPLM_0000528601-mRNA-1"/>
    <property type="gene ID" value="HPLM_0000528601"/>
</dbReference>
<protein>
    <submittedName>
        <fullName evidence="4">Coiled-coil domain-containing protein 58</fullName>
    </submittedName>
</protein>
<dbReference type="OMA" id="EYWRDEC"/>
<dbReference type="OrthoDB" id="10033734at2759"/>
<accession>A0A158QKV0</accession>
<dbReference type="GO" id="GO:0005096">
    <property type="term" value="F:GTPase activator activity"/>
    <property type="evidence" value="ECO:0007669"/>
    <property type="project" value="InterPro"/>
</dbReference>
<organism evidence="4">
    <name type="scientific">Haemonchus placei</name>
    <name type="common">Barber's pole worm</name>
    <dbReference type="NCBI Taxonomy" id="6290"/>
    <lineage>
        <taxon>Eukaryota</taxon>
        <taxon>Metazoa</taxon>
        <taxon>Ecdysozoa</taxon>
        <taxon>Nematoda</taxon>
        <taxon>Chromadorea</taxon>
        <taxon>Rhabditida</taxon>
        <taxon>Rhabditina</taxon>
        <taxon>Rhabditomorpha</taxon>
        <taxon>Strongyloidea</taxon>
        <taxon>Trichostrongylidae</taxon>
        <taxon>Haemonchus</taxon>
    </lineage>
</organism>
<evidence type="ECO:0000313" key="2">
    <source>
        <dbReference type="EMBL" id="VDO25478.1"/>
    </source>
</evidence>
<dbReference type="EMBL" id="UZAF01016314">
    <property type="protein sequence ID" value="VDO25478.1"/>
    <property type="molecule type" value="Genomic_DNA"/>
</dbReference>
<dbReference type="STRING" id="6290.A0A158QKV0"/>
<keyword evidence="3" id="KW-1185">Reference proteome</keyword>
<reference evidence="4" key="1">
    <citation type="submission" date="2016-04" db="UniProtKB">
        <authorList>
            <consortium name="WormBaseParasite"/>
        </authorList>
    </citation>
    <scope>IDENTIFICATION</scope>
</reference>
<dbReference type="AlphaFoldDB" id="A0A158QKV0"/>
<evidence type="ECO:0000313" key="4">
    <source>
        <dbReference type="WBParaSite" id="HPLM_0000528601-mRNA-1"/>
    </source>
</evidence>